<dbReference type="PANTHER" id="PTHR46520">
    <property type="entry name" value="SERINE BETA-LACTAMASE-LIKE PROTEIN LACTB, MITOCHONDRIAL"/>
    <property type="match status" value="1"/>
</dbReference>
<dbReference type="GO" id="GO:0008233">
    <property type="term" value="F:peptidase activity"/>
    <property type="evidence" value="ECO:0007669"/>
    <property type="project" value="TreeGrafter"/>
</dbReference>
<reference evidence="2" key="1">
    <citation type="submission" date="2020-06" db="EMBL/GenBank/DDBJ databases">
        <authorList>
            <person name="Ji K."/>
            <person name="Li J."/>
        </authorList>
    </citation>
    <scope>NUCLEOTIDE SEQUENCE</scope>
    <source>
        <strain evidence="2">JKM2019</strain>
        <tissue evidence="2">Whole body</tissue>
    </source>
</reference>
<dbReference type="GO" id="GO:0019216">
    <property type="term" value="P:regulation of lipid metabolic process"/>
    <property type="evidence" value="ECO:0007669"/>
    <property type="project" value="TreeGrafter"/>
</dbReference>
<proteinExistence type="predicted"/>
<sequence>MNSGRSWKTLGWFTLGSLSTYGFLNQYPDYLTILKHKNVNVDDDKFTGTDERSKKVLITTENNQIVETRSYEQAINKSRQRLLQWKIEQTIPGFVIGVSVRGKNVWIEGQGLADIENNIPCHSNTVMRIASISKSITATMLAKMVEDNKINLDHSIYDYLVDGQFPKKTWENQPVDITLRQLASHLGGIRHYKEEEEKENKNGEKRKSNEFECKEYYLKEHFPNVTESLSLFKDDPLVAKPGTKFHYSTFGYTLIAAIMETKMESKNFAKDLMKFIHNELGLRHTRLDQNDVIIYDRSRYYYRDKNSGKILNVPYVDNSYKWAGGGLLSNIPDLLQYGNLMLYSYHGIDHNGRIGYLHKSTVEEMWKPMDNSSTKWSVDKSKGYGIGFSVIQNGQNQNRHAFASEPLFDNVAMHSGGAIGASSILVIEPDNEIVVAIIANLQEANEISKMGMEIGKIFSTA</sequence>
<dbReference type="Gene3D" id="3.40.710.10">
    <property type="entry name" value="DD-peptidase/beta-lactamase superfamily"/>
    <property type="match status" value="1"/>
</dbReference>
<dbReference type="InterPro" id="IPR001466">
    <property type="entry name" value="Beta-lactam-related"/>
</dbReference>
<dbReference type="SUPFAM" id="SSF56601">
    <property type="entry name" value="beta-lactamase/transpeptidase-like"/>
    <property type="match status" value="1"/>
</dbReference>
<dbReference type="OrthoDB" id="5946976at2759"/>
<gene>
    <name evidence="2" type="ORF">HUG17_9995</name>
</gene>
<dbReference type="GO" id="GO:0006508">
    <property type="term" value="P:proteolysis"/>
    <property type="evidence" value="ECO:0007669"/>
    <property type="project" value="TreeGrafter"/>
</dbReference>
<dbReference type="InterPro" id="IPR052794">
    <property type="entry name" value="Mito_Ser_Protease_LACTB"/>
</dbReference>
<dbReference type="AlphaFoldDB" id="A0A9D4P2Q3"/>
<dbReference type="PANTHER" id="PTHR46520:SF1">
    <property type="entry name" value="SERINE BETA-LACTAMASE-LIKE PROTEIN LACTB, MITOCHONDRIAL"/>
    <property type="match status" value="1"/>
</dbReference>
<accession>A0A9D4P2Q3</accession>
<evidence type="ECO:0000313" key="2">
    <source>
        <dbReference type="EMBL" id="KAH7643304.1"/>
    </source>
</evidence>
<feature type="domain" description="Beta-lactamase-related" evidence="1">
    <location>
        <begin position="88"/>
        <end position="445"/>
    </location>
</feature>
<dbReference type="EMBL" id="SDOV01000003">
    <property type="protein sequence ID" value="KAH7643304.1"/>
    <property type="molecule type" value="Genomic_DNA"/>
</dbReference>
<dbReference type="InterPro" id="IPR012338">
    <property type="entry name" value="Beta-lactam/transpept-like"/>
</dbReference>
<reference evidence="2" key="2">
    <citation type="journal article" date="2021" name="World Allergy Organ. J.">
        <title>Chromosome-level assembly of Dermatophagoides farinae genome and transcriptome reveals two novel allergens Der f 37 and Der f 39.</title>
        <authorList>
            <person name="Chen J."/>
            <person name="Cai Z."/>
            <person name="Fan D."/>
            <person name="Hu J."/>
            <person name="Hou Y."/>
            <person name="He Y."/>
            <person name="Zhang Z."/>
            <person name="Zhao Z."/>
            <person name="Gao P."/>
            <person name="Hu W."/>
            <person name="Sun J."/>
            <person name="Li J."/>
            <person name="Ji K."/>
        </authorList>
    </citation>
    <scope>NUCLEOTIDE SEQUENCE</scope>
    <source>
        <strain evidence="2">JKM2019</strain>
    </source>
</reference>
<comment type="caution">
    <text evidence="2">The sequence shown here is derived from an EMBL/GenBank/DDBJ whole genome shotgun (WGS) entry which is preliminary data.</text>
</comment>
<organism evidence="2">
    <name type="scientific">Dermatophagoides farinae</name>
    <name type="common">American house dust mite</name>
    <dbReference type="NCBI Taxonomy" id="6954"/>
    <lineage>
        <taxon>Eukaryota</taxon>
        <taxon>Metazoa</taxon>
        <taxon>Ecdysozoa</taxon>
        <taxon>Arthropoda</taxon>
        <taxon>Chelicerata</taxon>
        <taxon>Arachnida</taxon>
        <taxon>Acari</taxon>
        <taxon>Acariformes</taxon>
        <taxon>Sarcoptiformes</taxon>
        <taxon>Astigmata</taxon>
        <taxon>Psoroptidia</taxon>
        <taxon>Analgoidea</taxon>
        <taxon>Pyroglyphidae</taxon>
        <taxon>Dermatophagoidinae</taxon>
        <taxon>Dermatophagoides</taxon>
    </lineage>
</organism>
<protein>
    <recommendedName>
        <fullName evidence="1">Beta-lactamase-related domain-containing protein</fullName>
    </recommendedName>
</protein>
<name>A0A9D4P2Q3_DERFA</name>
<dbReference type="Proteomes" id="UP000828236">
    <property type="component" value="Unassembled WGS sequence"/>
</dbReference>
<evidence type="ECO:0000259" key="1">
    <source>
        <dbReference type="Pfam" id="PF00144"/>
    </source>
</evidence>
<dbReference type="Pfam" id="PF00144">
    <property type="entry name" value="Beta-lactamase"/>
    <property type="match status" value="1"/>
</dbReference>
<dbReference type="GO" id="GO:0005739">
    <property type="term" value="C:mitochondrion"/>
    <property type="evidence" value="ECO:0007669"/>
    <property type="project" value="TreeGrafter"/>
</dbReference>